<sequence length="245" mass="27178">MIVLAIFFALIEFWWGLVILFVLVIIGIYIIGHSHHPNQVLSLEFRLKASRKLSMLKAIQLGTAMIMFLATYMRRVVSVNFSAAGSTDSLHIVEGILSNQGGSYGQQGAYFLNLFNTISGGSLCGSYRYATNTAQMMDSSAGRAIIMWILLLMIAPAFCVVAQFFKDLYSRNATLVGSIISTISLCLTPTLMRRWVIEYGMQNNVSQQAAAKAISVGSMAYVAIICSFVLLFISLYRFIKKDNFE</sequence>
<dbReference type="Proteomes" id="UP000051036">
    <property type="component" value="Unassembled WGS sequence"/>
</dbReference>
<dbReference type="AlphaFoldDB" id="A0A0R1U7C5"/>
<dbReference type="GO" id="GO:0016874">
    <property type="term" value="F:ligase activity"/>
    <property type="evidence" value="ECO:0007669"/>
    <property type="project" value="UniProtKB-KW"/>
</dbReference>
<evidence type="ECO:0000313" key="2">
    <source>
        <dbReference type="EMBL" id="KRL89137.1"/>
    </source>
</evidence>
<evidence type="ECO:0000313" key="3">
    <source>
        <dbReference type="Proteomes" id="UP000051036"/>
    </source>
</evidence>
<comment type="caution">
    <text evidence="2">The sequence shown here is derived from an EMBL/GenBank/DDBJ whole genome shotgun (WGS) entry which is preliminary data.</text>
</comment>
<keyword evidence="2" id="KW-0436">Ligase</keyword>
<name>A0A0R1U7C5_9LACO</name>
<keyword evidence="1" id="KW-1133">Transmembrane helix</keyword>
<gene>
    <name evidence="2" type="ORF">FC46_GL000975</name>
</gene>
<feature type="transmembrane region" description="Helical" evidence="1">
    <location>
        <begin position="172"/>
        <end position="192"/>
    </location>
</feature>
<organism evidence="2 3">
    <name type="scientific">Lactobacillus kalixensis DSM 16043</name>
    <dbReference type="NCBI Taxonomy" id="1423763"/>
    <lineage>
        <taxon>Bacteria</taxon>
        <taxon>Bacillati</taxon>
        <taxon>Bacillota</taxon>
        <taxon>Bacilli</taxon>
        <taxon>Lactobacillales</taxon>
        <taxon>Lactobacillaceae</taxon>
        <taxon>Lactobacillus</taxon>
    </lineage>
</organism>
<reference evidence="2 3" key="1">
    <citation type="journal article" date="2015" name="Genome Announc.">
        <title>Expanding the biotechnology potential of lactobacilli through comparative genomics of 213 strains and associated genera.</title>
        <authorList>
            <person name="Sun Z."/>
            <person name="Harris H.M."/>
            <person name="McCann A."/>
            <person name="Guo C."/>
            <person name="Argimon S."/>
            <person name="Zhang W."/>
            <person name="Yang X."/>
            <person name="Jeffery I.B."/>
            <person name="Cooney J.C."/>
            <person name="Kagawa T.F."/>
            <person name="Liu W."/>
            <person name="Song Y."/>
            <person name="Salvetti E."/>
            <person name="Wrobel A."/>
            <person name="Rasinkangas P."/>
            <person name="Parkhill J."/>
            <person name="Rea M.C."/>
            <person name="O'Sullivan O."/>
            <person name="Ritari J."/>
            <person name="Douillard F.P."/>
            <person name="Paul Ross R."/>
            <person name="Yang R."/>
            <person name="Briner A.E."/>
            <person name="Felis G.E."/>
            <person name="de Vos W.M."/>
            <person name="Barrangou R."/>
            <person name="Klaenhammer T.R."/>
            <person name="Caufield P.W."/>
            <person name="Cui Y."/>
            <person name="Zhang H."/>
            <person name="O'Toole P.W."/>
        </authorList>
    </citation>
    <scope>NUCLEOTIDE SEQUENCE [LARGE SCALE GENOMIC DNA]</scope>
    <source>
        <strain evidence="2 3">DSM 16043</strain>
    </source>
</reference>
<keyword evidence="3" id="KW-1185">Reference proteome</keyword>
<proteinExistence type="predicted"/>
<keyword evidence="1" id="KW-0812">Transmembrane</keyword>
<feature type="transmembrane region" description="Helical" evidence="1">
    <location>
        <begin position="53"/>
        <end position="73"/>
    </location>
</feature>
<feature type="transmembrane region" description="Helical" evidence="1">
    <location>
        <begin position="145"/>
        <end position="165"/>
    </location>
</feature>
<feature type="transmembrane region" description="Helical" evidence="1">
    <location>
        <begin position="6"/>
        <end position="32"/>
    </location>
</feature>
<dbReference type="EMBL" id="AZFM01000029">
    <property type="protein sequence ID" value="KRL89137.1"/>
    <property type="molecule type" value="Genomic_DNA"/>
</dbReference>
<protein>
    <submittedName>
        <fullName evidence="2">D-ala,d-ala ligase</fullName>
    </submittedName>
</protein>
<feature type="transmembrane region" description="Helical" evidence="1">
    <location>
        <begin position="219"/>
        <end position="239"/>
    </location>
</feature>
<accession>A0A0R1U7C5</accession>
<dbReference type="PATRIC" id="fig|1423763.3.peg.989"/>
<evidence type="ECO:0000256" key="1">
    <source>
        <dbReference type="SAM" id="Phobius"/>
    </source>
</evidence>
<keyword evidence="1" id="KW-0472">Membrane</keyword>